<dbReference type="SUPFAM" id="SSF88659">
    <property type="entry name" value="Sigma3 and sigma4 domains of RNA polymerase sigma factors"/>
    <property type="match status" value="1"/>
</dbReference>
<dbReference type="Gene3D" id="1.10.1740.10">
    <property type="match status" value="1"/>
</dbReference>
<dbReference type="Pfam" id="PF07719">
    <property type="entry name" value="TPR_2"/>
    <property type="match status" value="1"/>
</dbReference>
<dbReference type="InterPro" id="IPR013324">
    <property type="entry name" value="RNA_pol_sigma_r3/r4-like"/>
</dbReference>
<dbReference type="Proteomes" id="UP000198327">
    <property type="component" value="Unassembled WGS sequence"/>
</dbReference>
<name>A0A239KIP9_9NOCA</name>
<evidence type="ECO:0000256" key="3">
    <source>
        <dbReference type="PROSITE-ProRule" id="PRU00339"/>
    </source>
</evidence>
<keyword evidence="1" id="KW-0677">Repeat</keyword>
<dbReference type="InterPro" id="IPR019734">
    <property type="entry name" value="TPR_rpt"/>
</dbReference>
<dbReference type="GO" id="GO:0006352">
    <property type="term" value="P:DNA-templated transcription initiation"/>
    <property type="evidence" value="ECO:0007669"/>
    <property type="project" value="InterPro"/>
</dbReference>
<dbReference type="InterPro" id="IPR046531">
    <property type="entry name" value="DUF6596"/>
</dbReference>
<dbReference type="InterPro" id="IPR011990">
    <property type="entry name" value="TPR-like_helical_dom_sf"/>
</dbReference>
<dbReference type="OrthoDB" id="9780299at2"/>
<evidence type="ECO:0000256" key="1">
    <source>
        <dbReference type="ARBA" id="ARBA00022737"/>
    </source>
</evidence>
<gene>
    <name evidence="5" type="ORF">SAMN05421642_110179</name>
</gene>
<dbReference type="AlphaFoldDB" id="A0A239KIP9"/>
<sequence length="418" mass="44720">MDLSDPTSPAETAARTSYGRLLAILAAASGDITGSEDALADAFERALTTWPRDGVPANPDGWLLTAARNRQRDGWKSAAHRTGVPLDPAVHAPTYFDDVDPDAVPDERLRLMLVCAHPAIDQAVHTPLMLDVVLGCTAKQIAQAFALPSSTLAARLGRAKKRIRDGHISFELPDRSALPGRLDAVMTAVYGAFAIDWHSTGTEMRDGLTGEALHLAETLCALLPDNAEAHGLAALICLSVGRQPARYVDDALVPLHQQDTTRWNSELLTRGEDHLRAAHASATRGSPLGRFQLEAAIDAVHCARRRTGITDWQHLASLHTALQTIAPTLGGSVARAVVMSEIDGAAAGLDILDEIGTDRPFQPAWAARANLLHRLGRVDEAAAAYAKAISLTPDAHTRRFLHRRLDALSSGDSPDSLA</sequence>
<evidence type="ECO:0000256" key="2">
    <source>
        <dbReference type="ARBA" id="ARBA00022803"/>
    </source>
</evidence>
<organism evidence="5 6">
    <name type="scientific">Rhodococcoides kyotonense</name>
    <dbReference type="NCBI Taxonomy" id="398843"/>
    <lineage>
        <taxon>Bacteria</taxon>
        <taxon>Bacillati</taxon>
        <taxon>Actinomycetota</taxon>
        <taxon>Actinomycetes</taxon>
        <taxon>Mycobacteriales</taxon>
        <taxon>Nocardiaceae</taxon>
        <taxon>Rhodococcoides</taxon>
    </lineage>
</organism>
<proteinExistence type="predicted"/>
<dbReference type="SUPFAM" id="SSF48452">
    <property type="entry name" value="TPR-like"/>
    <property type="match status" value="1"/>
</dbReference>
<dbReference type="InterPro" id="IPR013105">
    <property type="entry name" value="TPR_2"/>
</dbReference>
<dbReference type="SUPFAM" id="SSF88946">
    <property type="entry name" value="Sigma2 domain of RNA polymerase sigma factors"/>
    <property type="match status" value="1"/>
</dbReference>
<dbReference type="EMBL" id="FZOW01000010">
    <property type="protein sequence ID" value="SNT17578.1"/>
    <property type="molecule type" value="Genomic_DNA"/>
</dbReference>
<dbReference type="STRING" id="398843.A3K89_11340"/>
<accession>A0A239KIP9</accession>
<dbReference type="PANTHER" id="PTHR47756:SF2">
    <property type="entry name" value="BLL6612 PROTEIN"/>
    <property type="match status" value="1"/>
</dbReference>
<protein>
    <submittedName>
        <fullName evidence="5">RNA polymerase sigma-70 factor, ECF subfamily</fullName>
    </submittedName>
</protein>
<dbReference type="InterPro" id="IPR013325">
    <property type="entry name" value="RNA_pol_sigma_r2"/>
</dbReference>
<evidence type="ECO:0000313" key="6">
    <source>
        <dbReference type="Proteomes" id="UP000198327"/>
    </source>
</evidence>
<keyword evidence="6" id="KW-1185">Reference proteome</keyword>
<dbReference type="GO" id="GO:0003700">
    <property type="term" value="F:DNA-binding transcription factor activity"/>
    <property type="evidence" value="ECO:0007669"/>
    <property type="project" value="InterPro"/>
</dbReference>
<reference evidence="6" key="1">
    <citation type="submission" date="2017-06" db="EMBL/GenBank/DDBJ databases">
        <authorList>
            <person name="Varghese N."/>
            <person name="Submissions S."/>
        </authorList>
    </citation>
    <scope>NUCLEOTIDE SEQUENCE [LARGE SCALE GENOMIC DNA]</scope>
    <source>
        <strain evidence="6">JCM 23211</strain>
    </source>
</reference>
<dbReference type="RefSeq" id="WP_089248647.1">
    <property type="nucleotide sequence ID" value="NZ_FZOW01000010.1"/>
</dbReference>
<dbReference type="PANTHER" id="PTHR47756">
    <property type="entry name" value="BLL6612 PROTEIN-RELATED"/>
    <property type="match status" value="1"/>
</dbReference>
<feature type="domain" description="DUF6596" evidence="4">
    <location>
        <begin position="181"/>
        <end position="278"/>
    </location>
</feature>
<evidence type="ECO:0000313" key="5">
    <source>
        <dbReference type="EMBL" id="SNT17578.1"/>
    </source>
</evidence>
<dbReference type="Gene3D" id="1.25.40.10">
    <property type="entry name" value="Tetratricopeptide repeat domain"/>
    <property type="match status" value="1"/>
</dbReference>
<evidence type="ECO:0000259" key="4">
    <source>
        <dbReference type="Pfam" id="PF20239"/>
    </source>
</evidence>
<keyword evidence="2 3" id="KW-0802">TPR repeat</keyword>
<dbReference type="PROSITE" id="PS50005">
    <property type="entry name" value="TPR"/>
    <property type="match status" value="1"/>
</dbReference>
<dbReference type="Pfam" id="PF20239">
    <property type="entry name" value="DUF6596"/>
    <property type="match status" value="1"/>
</dbReference>
<feature type="repeat" description="TPR" evidence="3">
    <location>
        <begin position="362"/>
        <end position="395"/>
    </location>
</feature>